<keyword evidence="2" id="KW-1185">Reference proteome</keyword>
<dbReference type="Proteomes" id="UP000247099">
    <property type="component" value="Unassembled WGS sequence"/>
</dbReference>
<comment type="caution">
    <text evidence="1">The sequence shown here is derived from an EMBL/GenBank/DDBJ whole genome shotgun (WGS) entry which is preliminary data.</text>
</comment>
<evidence type="ECO:0000313" key="2">
    <source>
        <dbReference type="Proteomes" id="UP000247099"/>
    </source>
</evidence>
<dbReference type="AlphaFoldDB" id="A0A317ZEI4"/>
<name>A0A317ZEI4_9BACT</name>
<organism evidence="1 2">
    <name type="scientific">Coraliomargarita sinensis</name>
    <dbReference type="NCBI Taxonomy" id="2174842"/>
    <lineage>
        <taxon>Bacteria</taxon>
        <taxon>Pseudomonadati</taxon>
        <taxon>Verrucomicrobiota</taxon>
        <taxon>Opitutia</taxon>
        <taxon>Puniceicoccales</taxon>
        <taxon>Coraliomargaritaceae</taxon>
        <taxon>Coraliomargarita</taxon>
    </lineage>
</organism>
<dbReference type="InParanoid" id="A0A317ZEI4"/>
<reference evidence="1 2" key="1">
    <citation type="submission" date="2018-05" db="EMBL/GenBank/DDBJ databases">
        <title>Coraliomargarita sinensis sp. nov., isolated from a marine solar saltern.</title>
        <authorList>
            <person name="Zhou L.Y."/>
        </authorList>
    </citation>
    <scope>NUCLEOTIDE SEQUENCE [LARGE SCALE GENOMIC DNA]</scope>
    <source>
        <strain evidence="1 2">WN38</strain>
    </source>
</reference>
<accession>A0A317ZEI4</accession>
<gene>
    <name evidence="1" type="ORF">DDZ13_09380</name>
</gene>
<sequence>MSPSLLRRWLKNGARLFLFISVILQNVFGEEDDTPISHGRLIEDFPTVDQRVLTGAEFRCGSIALGSWLIWLTEKEVLSAPVERKTESSPIFNQAGLTIEEQAILAEVDTLAGNTGEISLMRLIETLIQYCHRNAGDTGLEIYYYNLPNDNLLHQLVDSELPVILFQGIYRKNSQSKQLERQRGHYSCLIGKNGEQLIANTYAQNQVFTVEALPMKSLIENDRYRPTGSESYLYLRCPPEQYPRYMFRAFVPSAPQTARKQIFRGTPLFARPEETILIEGALAFRVVERH</sequence>
<protein>
    <submittedName>
        <fullName evidence="1">Uncharacterized protein</fullName>
    </submittedName>
</protein>
<proteinExistence type="predicted"/>
<dbReference type="EMBL" id="QHJQ01000006">
    <property type="protein sequence ID" value="PXA03845.1"/>
    <property type="molecule type" value="Genomic_DNA"/>
</dbReference>
<evidence type="ECO:0000313" key="1">
    <source>
        <dbReference type="EMBL" id="PXA03845.1"/>
    </source>
</evidence>